<dbReference type="PANTHER" id="PTHR22777:SF17">
    <property type="entry name" value="UPF0053 PROTEIN SLL0260"/>
    <property type="match status" value="1"/>
</dbReference>
<keyword evidence="4 8" id="KW-1133">Transmembrane helix</keyword>
<organism evidence="12 13">
    <name type="scientific">Mycoplasmopsis columbinasalis</name>
    <dbReference type="NCBI Taxonomy" id="114880"/>
    <lineage>
        <taxon>Bacteria</taxon>
        <taxon>Bacillati</taxon>
        <taxon>Mycoplasmatota</taxon>
        <taxon>Mycoplasmoidales</taxon>
        <taxon>Metamycoplasmataceae</taxon>
        <taxon>Mycoplasmopsis</taxon>
    </lineage>
</organism>
<dbReference type="PROSITE" id="PS51846">
    <property type="entry name" value="CNNM"/>
    <property type="match status" value="1"/>
</dbReference>
<dbReference type="GO" id="GO:0005886">
    <property type="term" value="C:plasma membrane"/>
    <property type="evidence" value="ECO:0007669"/>
    <property type="project" value="TreeGrafter"/>
</dbReference>
<dbReference type="Gene3D" id="3.10.580.10">
    <property type="entry name" value="CBS-domain"/>
    <property type="match status" value="1"/>
</dbReference>
<dbReference type="PANTHER" id="PTHR22777">
    <property type="entry name" value="HEMOLYSIN-RELATED"/>
    <property type="match status" value="1"/>
</dbReference>
<evidence type="ECO:0000256" key="2">
    <source>
        <dbReference type="ARBA" id="ARBA00022692"/>
    </source>
</evidence>
<dbReference type="SMART" id="SM00116">
    <property type="entry name" value="CBS"/>
    <property type="match status" value="2"/>
</dbReference>
<evidence type="ECO:0000259" key="11">
    <source>
        <dbReference type="PROSITE" id="PS51846"/>
    </source>
</evidence>
<dbReference type="CDD" id="cd04590">
    <property type="entry name" value="CBS_pair_CorC_HlyC_assoc"/>
    <property type="match status" value="1"/>
</dbReference>
<feature type="domain" description="CBS" evidence="10">
    <location>
        <begin position="256"/>
        <end position="318"/>
    </location>
</feature>
<feature type="domain" description="CBS" evidence="10">
    <location>
        <begin position="199"/>
        <end position="255"/>
    </location>
</feature>
<dbReference type="OrthoDB" id="9798188at2"/>
<dbReference type="AlphaFoldDB" id="A0A449BA65"/>
<keyword evidence="5 7" id="KW-0129">CBS domain</keyword>
<feature type="domain" description="CNNM transmembrane" evidence="11">
    <location>
        <begin position="1"/>
        <end position="178"/>
    </location>
</feature>
<evidence type="ECO:0000256" key="1">
    <source>
        <dbReference type="ARBA" id="ARBA00004141"/>
    </source>
</evidence>
<dbReference type="InterPro" id="IPR002550">
    <property type="entry name" value="CNNM"/>
</dbReference>
<evidence type="ECO:0000259" key="10">
    <source>
        <dbReference type="PROSITE" id="PS51371"/>
    </source>
</evidence>
<evidence type="ECO:0000256" key="9">
    <source>
        <dbReference type="SAM" id="Phobius"/>
    </source>
</evidence>
<dbReference type="Proteomes" id="UP000290876">
    <property type="component" value="Chromosome"/>
</dbReference>
<dbReference type="Pfam" id="PF00571">
    <property type="entry name" value="CBS"/>
    <property type="match status" value="2"/>
</dbReference>
<evidence type="ECO:0000256" key="7">
    <source>
        <dbReference type="PROSITE-ProRule" id="PRU00703"/>
    </source>
</evidence>
<evidence type="ECO:0000313" key="13">
    <source>
        <dbReference type="Proteomes" id="UP000290876"/>
    </source>
</evidence>
<evidence type="ECO:0000256" key="3">
    <source>
        <dbReference type="ARBA" id="ARBA00022737"/>
    </source>
</evidence>
<feature type="transmembrane region" description="Helical" evidence="9">
    <location>
        <begin position="60"/>
        <end position="82"/>
    </location>
</feature>
<evidence type="ECO:0000256" key="4">
    <source>
        <dbReference type="ARBA" id="ARBA00022989"/>
    </source>
</evidence>
<dbReference type="EMBL" id="LR215043">
    <property type="protein sequence ID" value="VEU78084.1"/>
    <property type="molecule type" value="Genomic_DNA"/>
</dbReference>
<evidence type="ECO:0000313" key="12">
    <source>
        <dbReference type="EMBL" id="VEU78084.1"/>
    </source>
</evidence>
<evidence type="ECO:0000256" key="8">
    <source>
        <dbReference type="PROSITE-ProRule" id="PRU01193"/>
    </source>
</evidence>
<proteinExistence type="predicted"/>
<evidence type="ECO:0000256" key="6">
    <source>
        <dbReference type="ARBA" id="ARBA00023136"/>
    </source>
</evidence>
<name>A0A449BA65_9BACT</name>
<protein>
    <submittedName>
        <fullName evidence="12">Magnesium/cobalt efflux protein CorC</fullName>
    </submittedName>
</protein>
<feature type="transmembrane region" description="Helical" evidence="9">
    <location>
        <begin position="121"/>
        <end position="141"/>
    </location>
</feature>
<evidence type="ECO:0000256" key="5">
    <source>
        <dbReference type="ARBA" id="ARBA00023122"/>
    </source>
</evidence>
<keyword evidence="6 8" id="KW-0472">Membrane</keyword>
<dbReference type="PROSITE" id="PS51371">
    <property type="entry name" value="CBS"/>
    <property type="match status" value="2"/>
</dbReference>
<reference evidence="12 13" key="1">
    <citation type="submission" date="2019-01" db="EMBL/GenBank/DDBJ databases">
        <authorList>
            <consortium name="Pathogen Informatics"/>
        </authorList>
    </citation>
    <scope>NUCLEOTIDE SEQUENCE [LARGE SCALE GENOMIC DNA]</scope>
    <source>
        <strain evidence="12 13">NCTC10184</strain>
    </source>
</reference>
<dbReference type="Pfam" id="PF01595">
    <property type="entry name" value="CNNM"/>
    <property type="match status" value="1"/>
</dbReference>
<dbReference type="InterPro" id="IPR046342">
    <property type="entry name" value="CBS_dom_sf"/>
</dbReference>
<dbReference type="SUPFAM" id="SSF54631">
    <property type="entry name" value="CBS-domain pair"/>
    <property type="match status" value="1"/>
</dbReference>
<gene>
    <name evidence="12" type="ORF">NCTC10184_00304</name>
</gene>
<dbReference type="RefSeq" id="WP_129622934.1">
    <property type="nucleotide sequence ID" value="NZ_LR215043.1"/>
</dbReference>
<dbReference type="KEGG" id="mcob:NCTC10184_00304"/>
<dbReference type="InterPro" id="IPR044751">
    <property type="entry name" value="Ion_transp-like_CBS"/>
</dbReference>
<feature type="transmembrane region" description="Helical" evidence="9">
    <location>
        <begin position="94"/>
        <end position="115"/>
    </location>
</feature>
<keyword evidence="3" id="KW-0677">Repeat</keyword>
<accession>A0A449BA65</accession>
<comment type="subcellular location">
    <subcellularLocation>
        <location evidence="1">Membrane</location>
        <topology evidence="1">Multi-pass membrane protein</topology>
    </subcellularLocation>
</comment>
<sequence>MGLVILVILLVLLIIGSSIFSAAETAYTSLNPGKIETLVAKKKFGYKLIKAQHKYFNQTLATILICNNLVNIAASSLISYIFSAHVNVGDYNVLISTVVMTPILVIFGEIIPKIIAKYHPIWTAQTLCYPLVYFYYLFWIFTFPISKIGKKIYITNTEEDVKNLIDVAQNEGVLETNESKMAQNALDLDSVKVRRHFVKVKDVTFLDIDDNITHAQEVFKETNYSRLPVRNKDGNFLGIVLLKDIFYATRGSLSKHIKSAPTISANISLAKALEVLRRHKAQMAFVTDNNASADVIGIITIEDILEEIVGEIYDEHDEDEWKEISAISLELYHVLSNVPMKEILKELEVQMNISKKELSLPLKTFLENRTKKQISKSTEYSVDDVTFKPLKMVSKKPIVWTIEVSLGNKVENFDEIPDFTGF</sequence>
<keyword evidence="13" id="KW-1185">Reference proteome</keyword>
<dbReference type="InterPro" id="IPR000644">
    <property type="entry name" value="CBS_dom"/>
</dbReference>
<keyword evidence="2 8" id="KW-0812">Transmembrane</keyword>